<name>A0A7R7MS38_MYCIT</name>
<dbReference type="Proteomes" id="UP000595205">
    <property type="component" value="Chromosome"/>
</dbReference>
<feature type="signal peptide" evidence="1">
    <location>
        <begin position="1"/>
        <end position="25"/>
    </location>
</feature>
<reference evidence="2 3" key="1">
    <citation type="submission" date="2020-12" db="EMBL/GenBank/DDBJ databases">
        <title>Genome sequence of clinical Mycobacterium intracellulare strains.</title>
        <authorList>
            <person name="Tateishi Y."/>
            <person name="Matsumoto S."/>
            <person name="Fukushima Y."/>
            <person name="Nakajima C."/>
            <person name="Suzuki Y."/>
        </authorList>
    </citation>
    <scope>NUCLEOTIDE SEQUENCE [LARGE SCALE GENOMIC DNA]</scope>
    <source>
        <strain evidence="2 3">M018</strain>
    </source>
</reference>
<gene>
    <name evidence="2" type="ORF">MINTM018_04270</name>
</gene>
<evidence type="ECO:0000256" key="1">
    <source>
        <dbReference type="SAM" id="SignalP"/>
    </source>
</evidence>
<keyword evidence="1" id="KW-0732">Signal</keyword>
<dbReference type="AlphaFoldDB" id="A0A7R7MS38"/>
<sequence length="88" mass="8836">MNRKLILAALVTGALGTVLAPVAQADPPCAAFDTCKYMPNPYNAGPLLPTWEVPGGYGLPGGSPVQCVPTGFSSNAVCSPGTLPGSGY</sequence>
<organism evidence="2 3">
    <name type="scientific">Mycobacterium intracellulare</name>
    <dbReference type="NCBI Taxonomy" id="1767"/>
    <lineage>
        <taxon>Bacteria</taxon>
        <taxon>Bacillati</taxon>
        <taxon>Actinomycetota</taxon>
        <taxon>Actinomycetes</taxon>
        <taxon>Mycobacteriales</taxon>
        <taxon>Mycobacteriaceae</taxon>
        <taxon>Mycobacterium</taxon>
        <taxon>Mycobacterium avium complex (MAC)</taxon>
    </lineage>
</organism>
<feature type="chain" id="PRO_5032763878" description="Intersectin-EH binding protein Ibp1" evidence="1">
    <location>
        <begin position="26"/>
        <end position="88"/>
    </location>
</feature>
<dbReference type="RefSeq" id="WP_201406283.1">
    <property type="nucleotide sequence ID" value="NZ_AP024255.1"/>
</dbReference>
<evidence type="ECO:0000313" key="2">
    <source>
        <dbReference type="EMBL" id="BCO97657.1"/>
    </source>
</evidence>
<evidence type="ECO:0008006" key="4">
    <source>
        <dbReference type="Google" id="ProtNLM"/>
    </source>
</evidence>
<protein>
    <recommendedName>
        <fullName evidence="4">Intersectin-EH binding protein Ibp1</fullName>
    </recommendedName>
</protein>
<proteinExistence type="predicted"/>
<evidence type="ECO:0000313" key="3">
    <source>
        <dbReference type="Proteomes" id="UP000595205"/>
    </source>
</evidence>
<accession>A0A7R7MS38</accession>
<dbReference type="EMBL" id="AP024255">
    <property type="protein sequence ID" value="BCO97657.1"/>
    <property type="molecule type" value="Genomic_DNA"/>
</dbReference>